<keyword evidence="6 7" id="KW-0012">Acyltransferase</keyword>
<keyword evidence="3 7" id="KW-0808">Transferase</keyword>
<evidence type="ECO:0000259" key="9">
    <source>
        <dbReference type="Pfam" id="PF00755"/>
    </source>
</evidence>
<evidence type="ECO:0000256" key="1">
    <source>
        <dbReference type="ARBA" id="ARBA00005232"/>
    </source>
</evidence>
<keyword evidence="4" id="KW-0276">Fatty acid metabolism</keyword>
<dbReference type="PANTHER" id="PTHR22589:SF48">
    <property type="entry name" value="CARNITINE O-ACETYLTRANSFERASE YAT2"/>
    <property type="match status" value="1"/>
</dbReference>
<dbReference type="Gene3D" id="1.10.275.20">
    <property type="entry name" value="Choline/Carnitine o-acyltransferase"/>
    <property type="match status" value="1"/>
</dbReference>
<dbReference type="InterPro" id="IPR023213">
    <property type="entry name" value="CAT-like_dom_sf"/>
</dbReference>
<dbReference type="InterPro" id="IPR042572">
    <property type="entry name" value="Carn_acyl_trans_N"/>
</dbReference>
<feature type="compositionally biased region" description="Low complexity" evidence="8">
    <location>
        <begin position="722"/>
        <end position="731"/>
    </location>
</feature>
<accession>A0A1G4KP13</accession>
<proteinExistence type="inferred from homology"/>
<evidence type="ECO:0000256" key="4">
    <source>
        <dbReference type="ARBA" id="ARBA00022832"/>
    </source>
</evidence>
<evidence type="ECO:0000256" key="8">
    <source>
        <dbReference type="SAM" id="MobiDB-lite"/>
    </source>
</evidence>
<dbReference type="GO" id="GO:0009437">
    <property type="term" value="P:carnitine metabolic process"/>
    <property type="evidence" value="ECO:0007669"/>
    <property type="project" value="TreeGrafter"/>
</dbReference>
<dbReference type="GO" id="GO:0004092">
    <property type="term" value="F:carnitine O-acetyltransferase activity"/>
    <property type="evidence" value="ECO:0007669"/>
    <property type="project" value="TreeGrafter"/>
</dbReference>
<evidence type="ECO:0000256" key="5">
    <source>
        <dbReference type="ARBA" id="ARBA00023098"/>
    </source>
</evidence>
<evidence type="ECO:0000256" key="3">
    <source>
        <dbReference type="ARBA" id="ARBA00022679"/>
    </source>
</evidence>
<dbReference type="Gene3D" id="3.30.559.70">
    <property type="entry name" value="Choline/Carnitine o-acyltransferase, domain 2"/>
    <property type="match status" value="1"/>
</dbReference>
<dbReference type="SUPFAM" id="SSF52777">
    <property type="entry name" value="CoA-dependent acyltransferases"/>
    <property type="match status" value="2"/>
</dbReference>
<evidence type="ECO:0000256" key="6">
    <source>
        <dbReference type="ARBA" id="ARBA00023315"/>
    </source>
</evidence>
<dbReference type="Pfam" id="PF00755">
    <property type="entry name" value="Carn_acyltransf"/>
    <property type="match status" value="1"/>
</dbReference>
<comment type="similarity">
    <text evidence="1 7">Belongs to the carnitine/choline acetyltransferase family.</text>
</comment>
<evidence type="ECO:0000313" key="10">
    <source>
        <dbReference type="EMBL" id="SCV06212.1"/>
    </source>
</evidence>
<dbReference type="InterPro" id="IPR000542">
    <property type="entry name" value="Carn_acyl_trans"/>
</dbReference>
<dbReference type="GO" id="GO:0006631">
    <property type="term" value="P:fatty acid metabolic process"/>
    <property type="evidence" value="ECO:0007669"/>
    <property type="project" value="UniProtKB-KW"/>
</dbReference>
<keyword evidence="11" id="KW-1185">Reference proteome</keyword>
<dbReference type="Proteomes" id="UP000189911">
    <property type="component" value="Chromosome H"/>
</dbReference>
<gene>
    <name evidence="10" type="ORF">LANO_0H24564G</name>
</gene>
<dbReference type="EMBL" id="LT598447">
    <property type="protein sequence ID" value="SCV06212.1"/>
    <property type="molecule type" value="Genomic_DNA"/>
</dbReference>
<reference evidence="11" key="1">
    <citation type="submission" date="2016-03" db="EMBL/GenBank/DDBJ databases">
        <authorList>
            <person name="Devillers Hugo."/>
        </authorList>
    </citation>
    <scope>NUCLEOTIDE SEQUENCE [LARGE SCALE GENOMIC DNA]</scope>
</reference>
<dbReference type="PROSITE" id="PS00440">
    <property type="entry name" value="ACYLTRANSF_C_2"/>
    <property type="match status" value="1"/>
</dbReference>
<dbReference type="InterPro" id="IPR039551">
    <property type="entry name" value="Cho/carn_acyl_trans"/>
</dbReference>
<feature type="region of interest" description="Disordered" evidence="8">
    <location>
        <begin position="713"/>
        <end position="744"/>
    </location>
</feature>
<name>A0A1G4KP13_9SACH</name>
<sequence>MTATFSYENLLPVLPVPDLNSTFEQLEECIKPLNVAEGYHRHPLRAEKGYILYQAISRFLKSDVAQKLQGKLQELTQHEPQFLDDLQLDIYNHALTREIEGDVLPRNPFLVLSEDAVEGISQQDRASVLCLSALKFISALRHDLLPPDKGSLGEPLSMLPYLDLFGTTRCPVLTADDIQILDESLPFEQSDNLSLDSIGITKQSFQASKHIVVISRGQHYSLDVLDANNCPLHDGETLAQIMDYILTDSQKTENIRKATSLGSFTSYSLRRWRHARRILQKKGPEQLKTVDSALFILVLDESSPTFDEAHECNRLFHGSSVIDKKTGRQTGSCCSRWYDKLQLVITRDAKAGVIWDSFTCDGSAVLRFASDIYADSVLRLAREINESPVFSLWPTKTVHASKPRVDKIAWSLCSALQSSVNIAETSLTDLICRHDVVHKHIPYGRRMAHRLGINADSMIQVALQIAHYELYGRMTFTFEPVSTRCFRSSRSAFVPVQNQQLFELCQLFSSNVLDTRSKLEKFTLACLKHRSNVNLSKRGKGFEKHFNTLKFLYQKYKHFQIDLNPLDLQVASAVFDDDLLVPISNPEIVAAHCGNSATTAFGINPAVPQGFGIGYSLESDRCDLTVTSQFRQGKRFLLVLKSVLDEISYCTSCNTKELDANGMEGDIPSIACLNGVHETISLDNELFSLKGSYLEASGKKDLWGTLDNLAAAESKTPSQPASDDSLTLKTTSRSRHRSSVTMEPASAFMSDEERQCIGTEIFVGDPCHWRKQ</sequence>
<dbReference type="Gene3D" id="3.30.559.10">
    <property type="entry name" value="Chloramphenicol acetyltransferase-like domain"/>
    <property type="match status" value="1"/>
</dbReference>
<evidence type="ECO:0000256" key="7">
    <source>
        <dbReference type="RuleBase" id="RU003801"/>
    </source>
</evidence>
<dbReference type="AlphaFoldDB" id="A0A1G4KP13"/>
<dbReference type="InterPro" id="IPR042231">
    <property type="entry name" value="Cho/carn_acyl_trans_2"/>
</dbReference>
<organism evidence="10 11">
    <name type="scientific">Lachancea nothofagi CBS 11611</name>
    <dbReference type="NCBI Taxonomy" id="1266666"/>
    <lineage>
        <taxon>Eukaryota</taxon>
        <taxon>Fungi</taxon>
        <taxon>Dikarya</taxon>
        <taxon>Ascomycota</taxon>
        <taxon>Saccharomycotina</taxon>
        <taxon>Saccharomycetes</taxon>
        <taxon>Saccharomycetales</taxon>
        <taxon>Saccharomycetaceae</taxon>
        <taxon>Lachancea</taxon>
    </lineage>
</organism>
<feature type="domain" description="Choline/carnitine acyltransferase" evidence="9">
    <location>
        <begin position="14"/>
        <end position="640"/>
    </location>
</feature>
<keyword evidence="2" id="KW-0813">Transport</keyword>
<evidence type="ECO:0000313" key="11">
    <source>
        <dbReference type="Proteomes" id="UP000189911"/>
    </source>
</evidence>
<keyword evidence="5" id="KW-0443">Lipid metabolism</keyword>
<dbReference type="OrthoDB" id="240216at2759"/>
<protein>
    <submittedName>
        <fullName evidence="10">LANO_0H24564g1_1</fullName>
    </submittedName>
</protein>
<evidence type="ECO:0000256" key="2">
    <source>
        <dbReference type="ARBA" id="ARBA00022448"/>
    </source>
</evidence>
<dbReference type="PANTHER" id="PTHR22589">
    <property type="entry name" value="CARNITINE O-ACYLTRANSFERASE"/>
    <property type="match status" value="1"/>
</dbReference>
<dbReference type="GO" id="GO:0005829">
    <property type="term" value="C:cytosol"/>
    <property type="evidence" value="ECO:0007669"/>
    <property type="project" value="TreeGrafter"/>
</dbReference>